<keyword evidence="2" id="KW-1185">Reference proteome</keyword>
<comment type="caution">
    <text evidence="1">The sequence shown here is derived from an EMBL/GenBank/DDBJ whole genome shotgun (WGS) entry which is preliminary data.</text>
</comment>
<dbReference type="AlphaFoldDB" id="A0A2G8S0X5"/>
<evidence type="ECO:0000313" key="2">
    <source>
        <dbReference type="Proteomes" id="UP000230002"/>
    </source>
</evidence>
<dbReference type="Proteomes" id="UP000230002">
    <property type="component" value="Unassembled WGS sequence"/>
</dbReference>
<organism evidence="1 2">
    <name type="scientific">Ganoderma sinense ZZ0214-1</name>
    <dbReference type="NCBI Taxonomy" id="1077348"/>
    <lineage>
        <taxon>Eukaryota</taxon>
        <taxon>Fungi</taxon>
        <taxon>Dikarya</taxon>
        <taxon>Basidiomycota</taxon>
        <taxon>Agaricomycotina</taxon>
        <taxon>Agaricomycetes</taxon>
        <taxon>Polyporales</taxon>
        <taxon>Polyporaceae</taxon>
        <taxon>Ganoderma</taxon>
    </lineage>
</organism>
<proteinExistence type="predicted"/>
<accession>A0A2G8S0X5</accession>
<sequence>MPYPRIPPNVLLPYRYGLDALLLPRRSVVFVCVPAPAQINRSHLPHHFPDRCLAPPVLERSQVGVGSVVTSRLPSGVSWAGWTHREDDLNASFYSRSLNPSLSAPLLTWTCLFTISPLPLGSYHISVMATIPYTSAPIPTASSRLVALVSATSFRQPWLPSYQTRSSSCRLL</sequence>
<protein>
    <submittedName>
        <fullName evidence="1">Uncharacterized protein</fullName>
    </submittedName>
</protein>
<dbReference type="EMBL" id="AYKW01000034">
    <property type="protein sequence ID" value="PIL27419.1"/>
    <property type="molecule type" value="Genomic_DNA"/>
</dbReference>
<evidence type="ECO:0000313" key="1">
    <source>
        <dbReference type="EMBL" id="PIL27419.1"/>
    </source>
</evidence>
<name>A0A2G8S0X5_9APHY</name>
<reference evidence="1 2" key="1">
    <citation type="journal article" date="2015" name="Sci. Rep.">
        <title>Chromosome-level genome map provides insights into diverse defense mechanisms in the medicinal fungus Ganoderma sinense.</title>
        <authorList>
            <person name="Zhu Y."/>
            <person name="Xu J."/>
            <person name="Sun C."/>
            <person name="Zhou S."/>
            <person name="Xu H."/>
            <person name="Nelson D.R."/>
            <person name="Qian J."/>
            <person name="Song J."/>
            <person name="Luo H."/>
            <person name="Xiang L."/>
            <person name="Li Y."/>
            <person name="Xu Z."/>
            <person name="Ji A."/>
            <person name="Wang L."/>
            <person name="Lu S."/>
            <person name="Hayward A."/>
            <person name="Sun W."/>
            <person name="Li X."/>
            <person name="Schwartz D.C."/>
            <person name="Wang Y."/>
            <person name="Chen S."/>
        </authorList>
    </citation>
    <scope>NUCLEOTIDE SEQUENCE [LARGE SCALE GENOMIC DNA]</scope>
    <source>
        <strain evidence="1 2">ZZ0214-1</strain>
    </source>
</reference>
<gene>
    <name evidence="1" type="ORF">GSI_10567</name>
</gene>